<keyword evidence="1" id="KW-0449">Lipoprotein</keyword>
<dbReference type="Pfam" id="PF11102">
    <property type="entry name" value="YjbF"/>
    <property type="match status" value="1"/>
</dbReference>
<name>A0AAQ1G4Q5_9GAMM</name>
<comment type="caution">
    <text evidence="1">The sequence shown here is derived from an EMBL/GenBank/DDBJ whole genome shotgun (WGS) entry which is preliminary data.</text>
</comment>
<dbReference type="Proteomes" id="UP000243518">
    <property type="component" value="Unassembled WGS sequence"/>
</dbReference>
<dbReference type="InterPro" id="IPR023373">
    <property type="entry name" value="YmcC_sf"/>
</dbReference>
<protein>
    <submittedName>
        <fullName evidence="1">Group 4 capsule polysaccharide lipoprotein gfcB, YjbF</fullName>
    </submittedName>
</protein>
<evidence type="ECO:0000313" key="2">
    <source>
        <dbReference type="Proteomes" id="UP000243518"/>
    </source>
</evidence>
<dbReference type="InterPro" id="IPR021308">
    <property type="entry name" value="GfcB"/>
</dbReference>
<dbReference type="Gene3D" id="2.40.360.10">
    <property type="entry name" value="YmcC-like"/>
    <property type="match status" value="1"/>
</dbReference>
<proteinExistence type="predicted"/>
<dbReference type="AlphaFoldDB" id="A0AAQ1G4Q5"/>
<reference evidence="1 2" key="1">
    <citation type="submission" date="2016-10" db="EMBL/GenBank/DDBJ databases">
        <authorList>
            <person name="Varghese N."/>
            <person name="Submissions S."/>
        </authorList>
    </citation>
    <scope>NUCLEOTIDE SEQUENCE [LARGE SCALE GENOMIC DNA]</scope>
    <source>
        <strain evidence="1 2">CECT 8317</strain>
    </source>
</reference>
<accession>A0AAQ1G4Q5</accession>
<keyword evidence="2" id="KW-1185">Reference proteome</keyword>
<gene>
    <name evidence="1" type="ORF">SAMN05216586_101650</name>
</gene>
<evidence type="ECO:0000313" key="1">
    <source>
        <dbReference type="EMBL" id="SEF67620.1"/>
    </source>
</evidence>
<dbReference type="EMBL" id="FNVE01000001">
    <property type="protein sequence ID" value="SEF67620.1"/>
    <property type="molecule type" value="Genomic_DNA"/>
</dbReference>
<organism evidence="1 2">
    <name type="scientific">Halopseudomonas aestusnigri</name>
    <dbReference type="NCBI Taxonomy" id="857252"/>
    <lineage>
        <taxon>Bacteria</taxon>
        <taxon>Pseudomonadati</taxon>
        <taxon>Pseudomonadota</taxon>
        <taxon>Gammaproteobacteria</taxon>
        <taxon>Pseudomonadales</taxon>
        <taxon>Pseudomonadaceae</taxon>
        <taxon>Halopseudomonas</taxon>
    </lineage>
</organism>
<sequence>MLCGLLILTACNSLTSDTIRSFRLLFDEDRNRIPAERVNDPRADTLLVSTASAQGLFIAPPGSHGQIQWRGVTEQLETDNGRITQLVGMDVDVLVPLAANDPFRSGLIGVADGTRISRLVDLPLTYQTGLHQEAVYYRGPLEAIGQQSLQRIDEHIRMEQIGFQTTNYYWLDPDTGRVRRSIQNPAPGLPRFDLLFTHQPARGKQP</sequence>
<dbReference type="SUPFAM" id="SSF159270">
    <property type="entry name" value="YmcC-like"/>
    <property type="match status" value="1"/>
</dbReference>